<dbReference type="RefSeq" id="WP_088593188.1">
    <property type="nucleotide sequence ID" value="NZ_CP022022.1"/>
</dbReference>
<dbReference type="Proteomes" id="UP000197007">
    <property type="component" value="Chromosome"/>
</dbReference>
<protein>
    <submittedName>
        <fullName evidence="1">Uncharacterized protein</fullName>
    </submittedName>
</protein>
<keyword evidence="2" id="KW-1185">Reference proteome</keyword>
<name>A0A1Z4BL35_9FLAO</name>
<evidence type="ECO:0000313" key="2">
    <source>
        <dbReference type="Proteomes" id="UP000197007"/>
    </source>
</evidence>
<proteinExistence type="predicted"/>
<organism evidence="1 2">
    <name type="scientific">Capnocytophaga endodontalis</name>
    <dbReference type="NCBI Taxonomy" id="2708117"/>
    <lineage>
        <taxon>Bacteria</taxon>
        <taxon>Pseudomonadati</taxon>
        <taxon>Bacteroidota</taxon>
        <taxon>Flavobacteriia</taxon>
        <taxon>Flavobacteriales</taxon>
        <taxon>Flavobacteriaceae</taxon>
        <taxon>Capnocytophaga</taxon>
    </lineage>
</organism>
<dbReference type="EMBL" id="CP022022">
    <property type="protein sequence ID" value="ASF41996.1"/>
    <property type="molecule type" value="Genomic_DNA"/>
</dbReference>
<accession>A0A1Z4BL35</accession>
<reference evidence="2" key="1">
    <citation type="submission" date="2017-06" db="EMBL/GenBank/DDBJ databases">
        <title>Complete genome sequence of Capnocytophaga sp. KCOM 1579 (=ChDC OS43) isolated from a human refractory periapical abscess lesion.</title>
        <authorList>
            <person name="Kook J.-K."/>
            <person name="Park S.-N."/>
            <person name="Lim Y.K."/>
            <person name="Roh H."/>
        </authorList>
    </citation>
    <scope>NUCLEOTIDE SEQUENCE [LARGE SCALE GENOMIC DNA]</scope>
    <source>
        <strain evidence="2">ChDC OS43</strain>
    </source>
</reference>
<evidence type="ECO:0000313" key="1">
    <source>
        <dbReference type="EMBL" id="ASF41996.1"/>
    </source>
</evidence>
<gene>
    <name evidence="1" type="ORF">CBG49_02190</name>
</gene>
<dbReference type="KEGG" id="capn:CBG49_02190"/>
<dbReference type="AlphaFoldDB" id="A0A1Z4BL35"/>
<sequence>MKLLNIIIVFFSIFCNAQNKELISKTYLKLQNDSKSFEQFVFYGFCNCNDTYLHTETFEDNYTTTFNHLEPLPRFFEKEEIKKVLETYHNKYKKRFEGVQNSYYNGYLIVSKCYKLYNVSNKNLKKAYYNLLSNDRLQKEWIEDYMRDYLDYYFIKVQTE</sequence>